<evidence type="ECO:0000313" key="3">
    <source>
        <dbReference type="Proteomes" id="UP001359559"/>
    </source>
</evidence>
<feature type="region of interest" description="Disordered" evidence="1">
    <location>
        <begin position="1"/>
        <end position="32"/>
    </location>
</feature>
<comment type="caution">
    <text evidence="2">The sequence shown here is derived from an EMBL/GenBank/DDBJ whole genome shotgun (WGS) entry which is preliminary data.</text>
</comment>
<keyword evidence="3" id="KW-1185">Reference proteome</keyword>
<accession>A0AAN9IRG9</accession>
<gene>
    <name evidence="2" type="ORF">RJT34_19656</name>
</gene>
<proteinExistence type="predicted"/>
<sequence length="140" mass="15982">MASTSENLVFNKLPQPARPLNSTYDTSLETQSTQNLEQYSKMSYYEQQGQFIDQRSKMGIDQKGGERKLGLLDKVLNKYEKLPASLREQIKLQEIIMLANTRSCSTSRGLGKPGFGEKLERFKIRTFVLAEEPGEKDDKK</sequence>
<evidence type="ECO:0000313" key="2">
    <source>
        <dbReference type="EMBL" id="KAK7284902.1"/>
    </source>
</evidence>
<reference evidence="2 3" key="1">
    <citation type="submission" date="2024-01" db="EMBL/GenBank/DDBJ databases">
        <title>The genomes of 5 underutilized Papilionoideae crops provide insights into root nodulation and disease resistance.</title>
        <authorList>
            <person name="Yuan L."/>
        </authorList>
    </citation>
    <scope>NUCLEOTIDE SEQUENCE [LARGE SCALE GENOMIC DNA]</scope>
    <source>
        <strain evidence="2">LY-2023</strain>
        <tissue evidence="2">Leaf</tissue>
    </source>
</reference>
<organism evidence="2 3">
    <name type="scientific">Clitoria ternatea</name>
    <name type="common">Butterfly pea</name>
    <dbReference type="NCBI Taxonomy" id="43366"/>
    <lineage>
        <taxon>Eukaryota</taxon>
        <taxon>Viridiplantae</taxon>
        <taxon>Streptophyta</taxon>
        <taxon>Embryophyta</taxon>
        <taxon>Tracheophyta</taxon>
        <taxon>Spermatophyta</taxon>
        <taxon>Magnoliopsida</taxon>
        <taxon>eudicotyledons</taxon>
        <taxon>Gunneridae</taxon>
        <taxon>Pentapetalae</taxon>
        <taxon>rosids</taxon>
        <taxon>fabids</taxon>
        <taxon>Fabales</taxon>
        <taxon>Fabaceae</taxon>
        <taxon>Papilionoideae</taxon>
        <taxon>50 kb inversion clade</taxon>
        <taxon>NPAAA clade</taxon>
        <taxon>indigoferoid/millettioid clade</taxon>
        <taxon>Phaseoleae</taxon>
        <taxon>Clitoria</taxon>
    </lineage>
</organism>
<dbReference type="EMBL" id="JAYKXN010000005">
    <property type="protein sequence ID" value="KAK7284902.1"/>
    <property type="molecule type" value="Genomic_DNA"/>
</dbReference>
<name>A0AAN9IRG9_CLITE</name>
<evidence type="ECO:0000256" key="1">
    <source>
        <dbReference type="SAM" id="MobiDB-lite"/>
    </source>
</evidence>
<feature type="compositionally biased region" description="Polar residues" evidence="1">
    <location>
        <begin position="20"/>
        <end position="32"/>
    </location>
</feature>
<dbReference type="Proteomes" id="UP001359559">
    <property type="component" value="Unassembled WGS sequence"/>
</dbReference>
<protein>
    <submittedName>
        <fullName evidence="2">Uncharacterized protein</fullName>
    </submittedName>
</protein>
<dbReference type="AlphaFoldDB" id="A0AAN9IRG9"/>